<sequence length="68" mass="8066">AHSNKQGSFGLGLLSIPRSNLLISLEFYRYLKDFYRNKSTVAKVHSLPHFYQNSDGFYRYELKPLEFY</sequence>
<reference evidence="1 2" key="1">
    <citation type="journal article" date="2019" name="Genome Biol. Evol.">
        <title>Insights into the evolution of the New World diploid cottons (Gossypium, subgenus Houzingenia) based on genome sequencing.</title>
        <authorList>
            <person name="Grover C.E."/>
            <person name="Arick M.A. 2nd"/>
            <person name="Thrash A."/>
            <person name="Conover J.L."/>
            <person name="Sanders W.S."/>
            <person name="Peterson D.G."/>
            <person name="Frelichowski J.E."/>
            <person name="Scheffler J.A."/>
            <person name="Scheffler B.E."/>
            <person name="Wendel J.F."/>
        </authorList>
    </citation>
    <scope>NUCLEOTIDE SEQUENCE [LARGE SCALE GENOMIC DNA]</scope>
    <source>
        <strain evidence="1">8</strain>
        <tissue evidence="1">Leaf</tissue>
    </source>
</reference>
<dbReference type="EMBL" id="JABEZW010000002">
    <property type="protein sequence ID" value="MBA0759789.1"/>
    <property type="molecule type" value="Genomic_DNA"/>
</dbReference>
<comment type="caution">
    <text evidence="1">The sequence shown here is derived from an EMBL/GenBank/DDBJ whole genome shotgun (WGS) entry which is preliminary data.</text>
</comment>
<gene>
    <name evidence="1" type="ORF">Gotri_022623</name>
</gene>
<feature type="non-terminal residue" evidence="1">
    <location>
        <position position="1"/>
    </location>
</feature>
<dbReference type="AlphaFoldDB" id="A0A7J9DGG7"/>
<protein>
    <submittedName>
        <fullName evidence="1">Uncharacterized protein</fullName>
    </submittedName>
</protein>
<name>A0A7J9DGG7_9ROSI</name>
<evidence type="ECO:0000313" key="1">
    <source>
        <dbReference type="EMBL" id="MBA0759789.1"/>
    </source>
</evidence>
<accession>A0A7J9DGG7</accession>
<keyword evidence="2" id="KW-1185">Reference proteome</keyword>
<evidence type="ECO:0000313" key="2">
    <source>
        <dbReference type="Proteomes" id="UP000593568"/>
    </source>
</evidence>
<dbReference type="Proteomes" id="UP000593568">
    <property type="component" value="Unassembled WGS sequence"/>
</dbReference>
<proteinExistence type="predicted"/>
<organism evidence="1 2">
    <name type="scientific">Gossypium trilobum</name>
    <dbReference type="NCBI Taxonomy" id="34281"/>
    <lineage>
        <taxon>Eukaryota</taxon>
        <taxon>Viridiplantae</taxon>
        <taxon>Streptophyta</taxon>
        <taxon>Embryophyta</taxon>
        <taxon>Tracheophyta</taxon>
        <taxon>Spermatophyta</taxon>
        <taxon>Magnoliopsida</taxon>
        <taxon>eudicotyledons</taxon>
        <taxon>Gunneridae</taxon>
        <taxon>Pentapetalae</taxon>
        <taxon>rosids</taxon>
        <taxon>malvids</taxon>
        <taxon>Malvales</taxon>
        <taxon>Malvaceae</taxon>
        <taxon>Malvoideae</taxon>
        <taxon>Gossypium</taxon>
    </lineage>
</organism>